<dbReference type="InterPro" id="IPR027417">
    <property type="entry name" value="P-loop_NTPase"/>
</dbReference>
<evidence type="ECO:0000259" key="2">
    <source>
        <dbReference type="Pfam" id="PF00437"/>
    </source>
</evidence>
<dbReference type="Gene3D" id="3.40.50.300">
    <property type="entry name" value="P-loop containing nucleotide triphosphate hydrolases"/>
    <property type="match status" value="1"/>
</dbReference>
<protein>
    <submittedName>
        <fullName evidence="3">TadA-like protein</fullName>
    </submittedName>
</protein>
<dbReference type="InterPro" id="IPR050921">
    <property type="entry name" value="T4SS_GSP_E_ATPase"/>
</dbReference>
<evidence type="ECO:0000313" key="4">
    <source>
        <dbReference type="Proteomes" id="UP000008963"/>
    </source>
</evidence>
<dbReference type="EMBL" id="FQ312005">
    <property type="protein sequence ID" value="CBW27338.1"/>
    <property type="molecule type" value="Genomic_DNA"/>
</dbReference>
<sequence length="369" mass="42242">MNIAEDIYRISRAFIRDSINRGKFPDVNQIIGNLNLQFGEDWEILLPKESLQIWYDSIATMNFLKLKEGLEEIIIHDEENIQYFYKDKITKNSISLDFEDLDLSYRLLCLQNKVDWNITKPFVSFRSKIGYTNIRVSLTHSSLSQVHSHKCSIRIISTESFALETFFEDRSECEVVKRLFKEKNNIVICGSTGSGKTSFISSLLKEVGQSEHTLIIEDTLEINSPNRTTTRLVAKDQENYSLRDYCSYALRLRPDRLILGEIRSSEVVPLILNSNTGHKGMLTTIHANSAIDCPDRISTLLSLYSGIKGMNNDMALTLITKGIDNIIFLEKKKVKSVIKLLGHESGKVNYEDVIESSNEPLLQNLQYLR</sequence>
<dbReference type="Pfam" id="PF00437">
    <property type="entry name" value="T2SSE"/>
    <property type="match status" value="1"/>
</dbReference>
<dbReference type="Proteomes" id="UP000008963">
    <property type="component" value="Chromosome"/>
</dbReference>
<feature type="domain" description="Bacterial type II secretion system protein E" evidence="2">
    <location>
        <begin position="135"/>
        <end position="301"/>
    </location>
</feature>
<dbReference type="PANTHER" id="PTHR30486:SF6">
    <property type="entry name" value="TYPE IV PILUS RETRACTATION ATPASE PILT"/>
    <property type="match status" value="1"/>
</dbReference>
<dbReference type="SUPFAM" id="SSF52540">
    <property type="entry name" value="P-loop containing nucleoside triphosphate hydrolases"/>
    <property type="match status" value="1"/>
</dbReference>
<dbReference type="AlphaFoldDB" id="E1X5L7"/>
<dbReference type="InterPro" id="IPR001482">
    <property type="entry name" value="T2SS/T4SS_dom"/>
</dbReference>
<dbReference type="KEGG" id="bmx:BMS_2549"/>
<dbReference type="eggNOG" id="COG0630">
    <property type="taxonomic scope" value="Bacteria"/>
</dbReference>
<gene>
    <name evidence="3" type="ordered locus">BMS_2549</name>
</gene>
<proteinExistence type="inferred from homology"/>
<organism evidence="3 4">
    <name type="scientific">Halobacteriovorax marinus (strain ATCC BAA-682 / DSM 15412 / SJ)</name>
    <name type="common">Bacteriovorax marinus</name>
    <dbReference type="NCBI Taxonomy" id="862908"/>
    <lineage>
        <taxon>Bacteria</taxon>
        <taxon>Pseudomonadati</taxon>
        <taxon>Bdellovibrionota</taxon>
        <taxon>Bacteriovoracia</taxon>
        <taxon>Bacteriovoracales</taxon>
        <taxon>Halobacteriovoraceae</taxon>
        <taxon>Halobacteriovorax</taxon>
    </lineage>
</organism>
<evidence type="ECO:0000313" key="3">
    <source>
        <dbReference type="EMBL" id="CBW27338.1"/>
    </source>
</evidence>
<dbReference type="STRING" id="862908.BMS_2549"/>
<keyword evidence="4" id="KW-1185">Reference proteome</keyword>
<dbReference type="HOGENOM" id="CLU_749575_0_0_7"/>
<dbReference type="PANTHER" id="PTHR30486">
    <property type="entry name" value="TWITCHING MOTILITY PROTEIN PILT"/>
    <property type="match status" value="1"/>
</dbReference>
<dbReference type="GO" id="GO:0016887">
    <property type="term" value="F:ATP hydrolysis activity"/>
    <property type="evidence" value="ECO:0007669"/>
    <property type="project" value="InterPro"/>
</dbReference>
<dbReference type="OrthoDB" id="5288867at2"/>
<reference evidence="4" key="1">
    <citation type="journal article" date="2013" name="ISME J.">
        <title>A small predatory core genome in the divergent marine Bacteriovorax marinus SJ and the terrestrial Bdellovibrio bacteriovorus.</title>
        <authorList>
            <person name="Crossman L.C."/>
            <person name="Chen H."/>
            <person name="Cerdeno-Tarraga A.M."/>
            <person name="Brooks K."/>
            <person name="Quail M.A."/>
            <person name="Pineiro S.A."/>
            <person name="Hobley L."/>
            <person name="Sockett R.E."/>
            <person name="Bentley S.D."/>
            <person name="Parkhill J."/>
            <person name="Williams H.N."/>
            <person name="Stine O.C."/>
        </authorList>
    </citation>
    <scope>NUCLEOTIDE SEQUENCE [LARGE SCALE GENOMIC DNA]</scope>
    <source>
        <strain evidence="4">ATCC BAA-682 / DSM 15412 / SJ</strain>
    </source>
</reference>
<name>E1X5L7_HALMS</name>
<evidence type="ECO:0000256" key="1">
    <source>
        <dbReference type="ARBA" id="ARBA00006611"/>
    </source>
</evidence>
<comment type="similarity">
    <text evidence="1">Belongs to the GSP E family.</text>
</comment>
<dbReference type="RefSeq" id="WP_014245114.1">
    <property type="nucleotide sequence ID" value="NC_016620.1"/>
</dbReference>
<accession>E1X5L7</accession>